<evidence type="ECO:0000313" key="2">
    <source>
        <dbReference type="Proteomes" id="UP000018217"/>
    </source>
</evidence>
<gene>
    <name evidence="1" type="ORF">EPIR_2869</name>
</gene>
<dbReference type="AlphaFoldDB" id="V5ZB20"/>
<accession>V5ZB20</accession>
<comment type="caution">
    <text evidence="1">The sequence shown here is derived from an EMBL/GenBank/DDBJ whole genome shotgun (WGS) entry which is preliminary data.</text>
</comment>
<evidence type="ECO:0000313" key="1">
    <source>
        <dbReference type="EMBL" id="CCG88232.1"/>
    </source>
</evidence>
<dbReference type="Proteomes" id="UP000018217">
    <property type="component" value="Unassembled WGS sequence"/>
</dbReference>
<protein>
    <submittedName>
        <fullName evidence="1">Uncharacterized protein</fullName>
    </submittedName>
</protein>
<name>V5ZB20_9GAMM</name>
<dbReference type="EMBL" id="CAHS01000017">
    <property type="protein sequence ID" value="CCG88232.1"/>
    <property type="molecule type" value="Genomic_DNA"/>
</dbReference>
<sequence length="47" mass="5288">MVAASLRGFGRRYASFKPDRQQVVLSGLLPRNECCLYLLTTGTRREG</sequence>
<proteinExistence type="predicted"/>
<keyword evidence="2" id="KW-1185">Reference proteome</keyword>
<reference evidence="1 2" key="1">
    <citation type="journal article" date="2013" name="Syst. Appl. Microbiol.">
        <title>Phylogenetic position and virulence apparatus of the pear flower necrosis pathogen Erwinia piriflorinigrans CFBP 5888T as assessed by comparative genomics.</title>
        <authorList>
            <person name="Smits T.H."/>
            <person name="Rezzonico F."/>
            <person name="Lopez M.M."/>
            <person name="Blom J."/>
            <person name="Goesmann A."/>
            <person name="Frey J.E."/>
            <person name="Duffy B."/>
        </authorList>
    </citation>
    <scope>NUCLEOTIDE SEQUENCE [LARGE SCALE GENOMIC DNA]</scope>
    <source>
        <strain evidence="2">CFBP5888</strain>
    </source>
</reference>
<organism evidence="1 2">
    <name type="scientific">Erwinia piriflorinigrans CFBP 5888</name>
    <dbReference type="NCBI Taxonomy" id="1161919"/>
    <lineage>
        <taxon>Bacteria</taxon>
        <taxon>Pseudomonadati</taxon>
        <taxon>Pseudomonadota</taxon>
        <taxon>Gammaproteobacteria</taxon>
        <taxon>Enterobacterales</taxon>
        <taxon>Erwiniaceae</taxon>
        <taxon>Erwinia</taxon>
    </lineage>
</organism>